<evidence type="ECO:0000313" key="4">
    <source>
        <dbReference type="Proteomes" id="UP000002333"/>
    </source>
</evidence>
<dbReference type="InterPro" id="IPR001296">
    <property type="entry name" value="Glyco_trans_1"/>
</dbReference>
<dbReference type="EMBL" id="CP001083">
    <property type="protein sequence ID" value="ACQ54354.1"/>
    <property type="molecule type" value="Genomic_DNA"/>
</dbReference>
<reference evidence="4" key="2">
    <citation type="submission" date="2008-05" db="EMBL/GenBank/DDBJ databases">
        <title>Genome sequence of Clostridium botulinum Ba4 strain 657.</title>
        <authorList>
            <person name="Shrivastava S."/>
            <person name="Brown J.L."/>
            <person name="Bruce D."/>
            <person name="Detter C."/>
            <person name="Munk C."/>
            <person name="Smith L.A."/>
            <person name="Smith T.J."/>
            <person name="Sutton G."/>
            <person name="Brettin T.S."/>
        </authorList>
    </citation>
    <scope>NUCLEOTIDE SEQUENCE [LARGE SCALE GENOMIC DNA]</scope>
    <source>
        <strain evidence="4">657 / Type Ba4</strain>
    </source>
</reference>
<keyword evidence="3" id="KW-0808">Transferase</keyword>
<feature type="domain" description="Methyltransferase type 11" evidence="2">
    <location>
        <begin position="930"/>
        <end position="1025"/>
    </location>
</feature>
<gene>
    <name evidence="3" type="ordered locus">CLJ_B2927</name>
</gene>
<dbReference type="Pfam" id="PF08241">
    <property type="entry name" value="Methyltransf_11"/>
    <property type="match status" value="1"/>
</dbReference>
<sequence>MDDSYTKLNEIKSKIKSLIDINQLDYANKLIDDYIEKIPNDIEIYSMKAITLIIEGKLEEAESILKAGLELDYNNFDLNYNLAYVYEQDGYISKASACYNTAKDNCKDNNLRDQIENILNKYHIKEPAKKIIFFVKQGMDSFIDDIIEGLSQDYITIKSIVTDFKQIDKGMKWADICWFEWCDELIIYGSKLELAKEKKIVCRLHRYEAFTEYITAVCWENVDKLIIVSQHLKDILEVNIPNIEKKVDIIAIDNGVNLKKYKLKERNIGFNIGYVGYIHSRKNPTLLLQIMYELVKRDNRYKLYIAGKFQDDMLKMYWYYQVKEMKLDNNIIFDGWQSDIEEWLENKNYILSTSIHESFGYGIAEAMASGIKPVIHNFLFANQIWEREYLFNGIFEAIDIIQSPKYNYKGYRNFIESKYSLDKQIKKVKETIKNTIENAKNKIEFNYADYWNNTLSNKFDIEGVGYIGLGKTYNKYLYENRIYILDNIIKSLFNKISKIKVLELGPGVGIFTDYYRKQEVEDYTAIDISEKSVKELSRSYEDYKFINGDISDNKYYSNKYDLIFAADVLLHITNENNYKSTIKNIATSLNDDGICILLDPISVINTKSSSEHVIIRDKNYVNKILNENGLEMLQIIPVSFFMNYPLDKKLLFNKEDLVLHLFNLISCVFSQEKLTEEHKNLLAQYILNNDRRLLMEKNFGLSEKLMVIKKKKDKNNFSKIDITELWNDEQLRKEEKNLLKILSQKNIINKDYFSIMDRLIKDLHQDDLNLEYIKNIFNNMIPYKEDDYDKYDFHTAQIIFGKREKINDNFEIIEFCIKNNDNKILLISNIWYDMKNKRSIFSNEIFKSYNFQYINRFIEEIVKYNLQYNNNIAGFIFDRNIKKDIEDNYIAYIWERGIPCSQFMPVWGYLTICERYKFAASFIKSDYKVLEAPCGFGYGAAYFSKLCSKVEALDLAKDNIDFAKNAYKFNNVNWVNSDVTKLPYKDSEFNVYVSYEVFEHLPLELTEKYLEEAKRVIKDNGKFIISTPNRETRKNINNPFHIKEYNFEEFSNILEKYFGKVSYYSVVDFKVQKGMNKSAFNIIAICEK</sequence>
<dbReference type="SUPFAM" id="SSF48452">
    <property type="entry name" value="TPR-like"/>
    <property type="match status" value="1"/>
</dbReference>
<dbReference type="CDD" id="cd03801">
    <property type="entry name" value="GT4_PimA-like"/>
    <property type="match status" value="1"/>
</dbReference>
<dbReference type="Pfam" id="PF00534">
    <property type="entry name" value="Glycos_transf_1"/>
    <property type="match status" value="1"/>
</dbReference>
<dbReference type="Gene3D" id="1.25.40.1040">
    <property type="match status" value="1"/>
</dbReference>
<protein>
    <submittedName>
        <fullName evidence="3">Methyltransferase type 11</fullName>
    </submittedName>
</protein>
<dbReference type="Proteomes" id="UP000002333">
    <property type="component" value="Chromosome"/>
</dbReference>
<dbReference type="RefSeq" id="WP_003361341.1">
    <property type="nucleotide sequence ID" value="NC_012658.1"/>
</dbReference>
<dbReference type="GO" id="GO:0008757">
    <property type="term" value="F:S-adenosylmethionine-dependent methyltransferase activity"/>
    <property type="evidence" value="ECO:0007669"/>
    <property type="project" value="InterPro"/>
</dbReference>
<dbReference type="CDD" id="cd02440">
    <property type="entry name" value="AdoMet_MTases"/>
    <property type="match status" value="2"/>
</dbReference>
<proteinExistence type="predicted"/>
<dbReference type="InterPro" id="IPR029063">
    <property type="entry name" value="SAM-dependent_MTases_sf"/>
</dbReference>
<dbReference type="PANTHER" id="PTHR43861">
    <property type="entry name" value="TRANS-ACONITATE 2-METHYLTRANSFERASE-RELATED"/>
    <property type="match status" value="1"/>
</dbReference>
<evidence type="ECO:0000259" key="2">
    <source>
        <dbReference type="Pfam" id="PF08241"/>
    </source>
</evidence>
<evidence type="ECO:0000313" key="3">
    <source>
        <dbReference type="EMBL" id="ACQ54354.1"/>
    </source>
</evidence>
<dbReference type="InterPro" id="IPR011990">
    <property type="entry name" value="TPR-like_helical_dom_sf"/>
</dbReference>
<dbReference type="PANTHER" id="PTHR43861:SF6">
    <property type="entry name" value="METHYLTRANSFERASE TYPE 11"/>
    <property type="match status" value="1"/>
</dbReference>
<dbReference type="SUPFAM" id="SSF53335">
    <property type="entry name" value="S-adenosyl-L-methionine-dependent methyltransferases"/>
    <property type="match status" value="2"/>
</dbReference>
<organism evidence="3 4">
    <name type="scientific">Clostridium botulinum (strain 657 / Type Ba4)</name>
    <dbReference type="NCBI Taxonomy" id="515621"/>
    <lineage>
        <taxon>Bacteria</taxon>
        <taxon>Bacillati</taxon>
        <taxon>Bacillota</taxon>
        <taxon>Clostridia</taxon>
        <taxon>Eubacteriales</taxon>
        <taxon>Clostridiaceae</taxon>
        <taxon>Clostridium</taxon>
    </lineage>
</organism>
<dbReference type="Gene3D" id="3.40.50.2000">
    <property type="entry name" value="Glycogen Phosphorylase B"/>
    <property type="match status" value="2"/>
</dbReference>
<dbReference type="GO" id="GO:0032259">
    <property type="term" value="P:methylation"/>
    <property type="evidence" value="ECO:0007669"/>
    <property type="project" value="UniProtKB-KW"/>
</dbReference>
<dbReference type="GO" id="GO:0016757">
    <property type="term" value="F:glycosyltransferase activity"/>
    <property type="evidence" value="ECO:0007669"/>
    <property type="project" value="InterPro"/>
</dbReference>
<evidence type="ECO:0000259" key="1">
    <source>
        <dbReference type="Pfam" id="PF00534"/>
    </source>
</evidence>
<dbReference type="Pfam" id="PF13489">
    <property type="entry name" value="Methyltransf_23"/>
    <property type="match status" value="1"/>
</dbReference>
<dbReference type="AlphaFoldDB" id="A0A3F2ZXC2"/>
<dbReference type="Gene3D" id="3.40.50.150">
    <property type="entry name" value="Vaccinia Virus protein VP39"/>
    <property type="match status" value="2"/>
</dbReference>
<dbReference type="InterPro" id="IPR013216">
    <property type="entry name" value="Methyltransf_11"/>
</dbReference>
<accession>A0A3F2ZXC2</accession>
<keyword evidence="3" id="KW-0489">Methyltransferase</keyword>
<name>A0A3F2ZXC2_CLOB6</name>
<feature type="domain" description="Glycosyl transferase family 1" evidence="1">
    <location>
        <begin position="272"/>
        <end position="384"/>
    </location>
</feature>
<dbReference type="KEGG" id="cbi:CLJ_B2927"/>
<dbReference type="SUPFAM" id="SSF53756">
    <property type="entry name" value="UDP-Glycosyltransferase/glycogen phosphorylase"/>
    <property type="match status" value="1"/>
</dbReference>
<reference evidence="3 4" key="1">
    <citation type="journal article" date="2007" name="PLoS ONE">
        <title>Analysis of the neurotoxin complex genes in Clostridium botulinum A1-A4 and B1 strains: BoNT/A3, /Ba4 and /B1 clusters are located within plasmids.</title>
        <authorList>
            <person name="Smith T.J."/>
            <person name="Hill K.K."/>
            <person name="Foley B.T."/>
            <person name="Detter J.C."/>
            <person name="Munk A.C."/>
            <person name="Bruce D.C."/>
            <person name="Doggett N.A."/>
            <person name="Smith L.A."/>
            <person name="Marks J.D."/>
            <person name="Xie G."/>
            <person name="Brettin T.S."/>
        </authorList>
    </citation>
    <scope>NUCLEOTIDE SEQUENCE [LARGE SCALE GENOMIC DNA]</scope>
    <source>
        <strain evidence="4">657 / Type Ba4</strain>
    </source>
</reference>